<proteinExistence type="predicted"/>
<sequence length="424" mass="46149">MFNRVLSRVCLGAGPFGDKVAVSAKGFWAYLPIHAFILVSVSLLSACNSDSQEVVLNPVDTAKMQQKVEQLAKEMLVPGAVVILRTPRGDFKTAYGVTHYGGSEATDFDQHVRVGSNTKTWVGTVILQMAQQGRLQLSDTVSMYLDNVPNGESITIEHLLTMRSGLFNYSTTLELNQTLDEQPTKVWTQTELLAMSFAHKPGFAPGSAFEYSNTNTVLLGLIAEQIDGKPLAAVMQQRLFAPLGLERTLFPDIHSNTLPAPLARGYMYGTNVLTMDPPYMLPEKMQREAREGVLAPIDQTEANPSWGWAAGAGISSANELATWVEALVAGELLDADWQRRRLDSVRPIDPDNPNTAYYGLGIAKFGSLYGHTGELPGYNSFMGHDPVNKVTLVVWTNLAPAVDGKDPATTIAAALINMLYIPSS</sequence>
<dbReference type="RefSeq" id="WP_115389849.1">
    <property type="nucleotide sequence ID" value="NZ_JADZHC010000069.1"/>
</dbReference>
<dbReference type="Proteomes" id="UP000254069">
    <property type="component" value="Unassembled WGS sequence"/>
</dbReference>
<name>A0A380ABP6_9GAMM</name>
<feature type="domain" description="Beta-lactamase-related" evidence="1">
    <location>
        <begin position="65"/>
        <end position="414"/>
    </location>
</feature>
<dbReference type="InterPro" id="IPR050491">
    <property type="entry name" value="AmpC-like"/>
</dbReference>
<keyword evidence="2" id="KW-0645">Protease</keyword>
<dbReference type="Gene3D" id="3.40.710.10">
    <property type="entry name" value="DD-peptidase/beta-lactamase superfamily"/>
    <property type="match status" value="1"/>
</dbReference>
<keyword evidence="2" id="KW-0121">Carboxypeptidase</keyword>
<dbReference type="GO" id="GO:0009002">
    <property type="term" value="F:serine-type D-Ala-D-Ala carboxypeptidase activity"/>
    <property type="evidence" value="ECO:0007669"/>
    <property type="project" value="UniProtKB-EC"/>
</dbReference>
<dbReference type="Pfam" id="PF00144">
    <property type="entry name" value="Beta-lactamase"/>
    <property type="match status" value="1"/>
</dbReference>
<dbReference type="SUPFAM" id="SSF56601">
    <property type="entry name" value="beta-lactamase/transpeptidase-like"/>
    <property type="match status" value="1"/>
</dbReference>
<protein>
    <submittedName>
        <fullName evidence="2">D-alanyl-D-alanine carboxypeptidase</fullName>
        <ecNumber evidence="2">3.4.16.4</ecNumber>
    </submittedName>
</protein>
<dbReference type="AlphaFoldDB" id="A0A380ABP6"/>
<dbReference type="InterPro" id="IPR001466">
    <property type="entry name" value="Beta-lactam-related"/>
</dbReference>
<dbReference type="PANTHER" id="PTHR46825">
    <property type="entry name" value="D-ALANYL-D-ALANINE-CARBOXYPEPTIDASE/ENDOPEPTIDASE AMPH"/>
    <property type="match status" value="1"/>
</dbReference>
<reference evidence="2 3" key="1">
    <citation type="submission" date="2018-06" db="EMBL/GenBank/DDBJ databases">
        <authorList>
            <consortium name="Pathogen Informatics"/>
            <person name="Doyle S."/>
        </authorList>
    </citation>
    <scope>NUCLEOTIDE SEQUENCE [LARGE SCALE GENOMIC DNA]</scope>
    <source>
        <strain evidence="2 3">NCTC10738</strain>
    </source>
</reference>
<organism evidence="2 3">
    <name type="scientific">Shewanella algae</name>
    <dbReference type="NCBI Taxonomy" id="38313"/>
    <lineage>
        <taxon>Bacteria</taxon>
        <taxon>Pseudomonadati</taxon>
        <taxon>Pseudomonadota</taxon>
        <taxon>Gammaproteobacteria</taxon>
        <taxon>Alteromonadales</taxon>
        <taxon>Shewanellaceae</taxon>
        <taxon>Shewanella</taxon>
    </lineage>
</organism>
<evidence type="ECO:0000313" key="2">
    <source>
        <dbReference type="EMBL" id="SUI77503.1"/>
    </source>
</evidence>
<keyword evidence="2" id="KW-0378">Hydrolase</keyword>
<evidence type="ECO:0000259" key="1">
    <source>
        <dbReference type="Pfam" id="PF00144"/>
    </source>
</evidence>
<dbReference type="PANTHER" id="PTHR46825:SF7">
    <property type="entry name" value="D-ALANYL-D-ALANINE CARBOXYPEPTIDASE"/>
    <property type="match status" value="1"/>
</dbReference>
<dbReference type="EC" id="3.4.16.4" evidence="2"/>
<keyword evidence="3" id="KW-1185">Reference proteome</keyword>
<gene>
    <name evidence="2" type="ORF">NCTC10738_02627</name>
</gene>
<dbReference type="EMBL" id="UGYO01000001">
    <property type="protein sequence ID" value="SUI77503.1"/>
    <property type="molecule type" value="Genomic_DNA"/>
</dbReference>
<evidence type="ECO:0000313" key="3">
    <source>
        <dbReference type="Proteomes" id="UP000254069"/>
    </source>
</evidence>
<dbReference type="InterPro" id="IPR012338">
    <property type="entry name" value="Beta-lactam/transpept-like"/>
</dbReference>
<accession>A0A380ABP6</accession>